<evidence type="ECO:0000256" key="6">
    <source>
        <dbReference type="ARBA" id="ARBA00023237"/>
    </source>
</evidence>
<sequence>MKIRLTSNLFDYRLRLLRFIMKVFMFLFCVTLFGFSPNSGFSQDAEILIDRDQNISVEQVFNLIKSQTNYTFIYSNDQINAIPDVKLEKGIIKAGALLVKVLKPMHLTYEFANNTIIVKKEKAAPQIMINGVVTDPSGLPLVGATVVVTNNEPKAGAPVNKDFILRGTATDFDGRFSLQANEGDFIYVSMMGFEFQYKPIIAGVTTYNFSLKEDVNALEEVLVVGYGTTKRKDLTGSVGSVKSEEIVQVKTQTVDQALVGRMTGVHVSAQAGAPGSGAVVHIRGLSQLIGDNQPLYVVDGVPITINPRFADGTGLGVFGDRENPLLAINPADIERVDVLKDASAAAIYGSRAANGVIVITTKRGKRNQAPRFNFSYSTTIQNPLRTFDALNTEQWVNDFLTPAGLIDQVTVGNANTDWQDKITNDNAVWNQYNFNVSGGSSKVNYLLSARVSDQEGLMLGNKFNRYNFTSSLDADVSDKLRVGFNISYNYSDNKQSGLSNLRTGALYRPDLEVYNDDGSFTQSVGTFGFMLNNPVGDDGEVRNVAISQNVLGSVYGEYKIADGLKFRSQLSLNLLNDHSKVFSPSFTLDALFESFYGASGALLGVNRSAGVTSSWANTLNFNKTFANDHSVDAVLGLSWDYSKLDLESQTYDGFPDDYILTDIRSAQNVHNYESDFNENALNSVFGRINYNYKEKYLATFTARYDGSSKFGPDNKHGFFPSGALAWNVHNESFLKDNGLISQLKLRASLGRTGSDNLPSFTYLAIYRALGNGDSEYDGVNGIVVEGVPNAGIRWEETDQLDLGLEFGLFNGRLNGEIVYFEKKTNDIILLTPIPGQTGASSWNSNVADVSNKGWEIELGGDIIRNENFRWNSSFNISFIDNNVEALHGGATSSFGSTGITEGEPVGYILGYDVVSVAQTPEEITTLNAGAPDGNYYSGLTQPGDYIYRDVNGDGEITNADRISLGDINPAYYGGWNNNLSYKNWDFTFNFNFVQGNEKYWREGAEIAGINRAYENKTTHIYDLWTPENTDAEYARLGSSTHGYSTATSRDVKDGSYIKLRSASIAYNFNQDWLQKVGISNVRFSLTGNNLFTITSYPGIDPESINTQRGGSTIDLISDQGYSYPQARTFTLGVNISL</sequence>
<dbReference type="SUPFAM" id="SSF49464">
    <property type="entry name" value="Carboxypeptidase regulatory domain-like"/>
    <property type="match status" value="1"/>
</dbReference>
<dbReference type="Gene3D" id="2.40.170.20">
    <property type="entry name" value="TonB-dependent receptor, beta-barrel domain"/>
    <property type="match status" value="1"/>
</dbReference>
<dbReference type="EMBL" id="CP094326">
    <property type="protein sequence ID" value="UNY98576.1"/>
    <property type="molecule type" value="Genomic_DNA"/>
</dbReference>
<comment type="similarity">
    <text evidence="7">Belongs to the TonB-dependent receptor family.</text>
</comment>
<evidence type="ECO:0000256" key="4">
    <source>
        <dbReference type="ARBA" id="ARBA00022692"/>
    </source>
</evidence>
<evidence type="ECO:0000313" key="10">
    <source>
        <dbReference type="Proteomes" id="UP000829476"/>
    </source>
</evidence>
<proteinExistence type="inferred from homology"/>
<gene>
    <name evidence="9" type="ORF">MQE36_16035</name>
</gene>
<keyword evidence="4 7" id="KW-0812">Transmembrane</keyword>
<dbReference type="NCBIfam" id="TIGR04056">
    <property type="entry name" value="OMP_RagA_SusC"/>
    <property type="match status" value="1"/>
</dbReference>
<dbReference type="PROSITE" id="PS52016">
    <property type="entry name" value="TONB_DEPENDENT_REC_3"/>
    <property type="match status" value="1"/>
</dbReference>
<keyword evidence="3 7" id="KW-1134">Transmembrane beta strand</keyword>
<dbReference type="InterPro" id="IPR037066">
    <property type="entry name" value="Plug_dom_sf"/>
</dbReference>
<dbReference type="InterPro" id="IPR023997">
    <property type="entry name" value="TonB-dep_OMP_SusC/RagA_CS"/>
</dbReference>
<dbReference type="InterPro" id="IPR039426">
    <property type="entry name" value="TonB-dep_rcpt-like"/>
</dbReference>
<dbReference type="InterPro" id="IPR012910">
    <property type="entry name" value="Plug_dom"/>
</dbReference>
<dbReference type="InterPro" id="IPR023996">
    <property type="entry name" value="TonB-dep_OMP_SusC/RagA"/>
</dbReference>
<keyword evidence="2 7" id="KW-0813">Transport</keyword>
<dbReference type="NCBIfam" id="TIGR04057">
    <property type="entry name" value="SusC_RagA_signa"/>
    <property type="match status" value="1"/>
</dbReference>
<evidence type="ECO:0000256" key="1">
    <source>
        <dbReference type="ARBA" id="ARBA00004571"/>
    </source>
</evidence>
<evidence type="ECO:0000256" key="3">
    <source>
        <dbReference type="ARBA" id="ARBA00022452"/>
    </source>
</evidence>
<evidence type="ECO:0000256" key="2">
    <source>
        <dbReference type="ARBA" id="ARBA00022448"/>
    </source>
</evidence>
<dbReference type="Proteomes" id="UP000829476">
    <property type="component" value="Chromosome"/>
</dbReference>
<comment type="subcellular location">
    <subcellularLocation>
        <location evidence="1 7">Cell outer membrane</location>
        <topology evidence="1 7">Multi-pass membrane protein</topology>
    </subcellularLocation>
</comment>
<evidence type="ECO:0000313" key="9">
    <source>
        <dbReference type="EMBL" id="UNY98576.1"/>
    </source>
</evidence>
<dbReference type="InterPro" id="IPR036942">
    <property type="entry name" value="Beta-barrel_TonB_sf"/>
</dbReference>
<protein>
    <submittedName>
        <fullName evidence="9">TonB-dependent receptor</fullName>
    </submittedName>
</protein>
<name>A0ABY3YLQ1_9FLAO</name>
<keyword evidence="5 7" id="KW-0472">Membrane</keyword>
<keyword evidence="10" id="KW-1185">Reference proteome</keyword>
<accession>A0ABY3YLQ1</accession>
<reference evidence="9 10" key="1">
    <citation type="journal article" date="2018" name="Int. J. Syst. Evol. Microbiol.">
        <title>Zhouia spongiae sp. nov., isolated from a marine sponge.</title>
        <authorList>
            <person name="Zhuang L."/>
            <person name="Lin B."/>
            <person name="Qin F."/>
            <person name="Luo L."/>
        </authorList>
    </citation>
    <scope>NUCLEOTIDE SEQUENCE [LARGE SCALE GENOMIC DNA]</scope>
    <source>
        <strain evidence="9 10">HN-Y44</strain>
    </source>
</reference>
<dbReference type="RefSeq" id="WP_242936982.1">
    <property type="nucleotide sequence ID" value="NZ_CP094326.1"/>
</dbReference>
<dbReference type="SUPFAM" id="SSF56935">
    <property type="entry name" value="Porins"/>
    <property type="match status" value="1"/>
</dbReference>
<dbReference type="Pfam" id="PF13715">
    <property type="entry name" value="CarbopepD_reg_2"/>
    <property type="match status" value="1"/>
</dbReference>
<feature type="domain" description="TonB-dependent receptor plug" evidence="8">
    <location>
        <begin position="231"/>
        <end position="356"/>
    </location>
</feature>
<evidence type="ECO:0000256" key="5">
    <source>
        <dbReference type="ARBA" id="ARBA00023136"/>
    </source>
</evidence>
<dbReference type="Gene3D" id="2.170.130.10">
    <property type="entry name" value="TonB-dependent receptor, plug domain"/>
    <property type="match status" value="1"/>
</dbReference>
<evidence type="ECO:0000259" key="8">
    <source>
        <dbReference type="Pfam" id="PF07715"/>
    </source>
</evidence>
<keyword evidence="9" id="KW-0675">Receptor</keyword>
<organism evidence="9 10">
    <name type="scientific">Zhouia spongiae</name>
    <dbReference type="NCBI Taxonomy" id="2202721"/>
    <lineage>
        <taxon>Bacteria</taxon>
        <taxon>Pseudomonadati</taxon>
        <taxon>Bacteroidota</taxon>
        <taxon>Flavobacteriia</taxon>
        <taxon>Flavobacteriales</taxon>
        <taxon>Flavobacteriaceae</taxon>
        <taxon>Zhouia</taxon>
    </lineage>
</organism>
<dbReference type="Pfam" id="PF07715">
    <property type="entry name" value="Plug"/>
    <property type="match status" value="1"/>
</dbReference>
<evidence type="ECO:0000256" key="7">
    <source>
        <dbReference type="PROSITE-ProRule" id="PRU01360"/>
    </source>
</evidence>
<keyword evidence="6 7" id="KW-0998">Cell outer membrane</keyword>
<dbReference type="InterPro" id="IPR008969">
    <property type="entry name" value="CarboxyPept-like_regulatory"/>
</dbReference>
<dbReference type="Gene3D" id="2.60.40.1120">
    <property type="entry name" value="Carboxypeptidase-like, regulatory domain"/>
    <property type="match status" value="1"/>
</dbReference>